<keyword evidence="1 6" id="KW-0808">Transferase</keyword>
<reference evidence="6 7" key="1">
    <citation type="submission" date="2018-07" db="EMBL/GenBank/DDBJ databases">
        <title>Complete genome sequencing of Ornithinimicrobium sp. AMA3305.</title>
        <authorList>
            <person name="Bae J.-W."/>
        </authorList>
    </citation>
    <scope>NUCLEOTIDE SEQUENCE [LARGE SCALE GENOMIC DNA]</scope>
    <source>
        <strain evidence="6 7">AMA3305</strain>
    </source>
</reference>
<dbReference type="InterPro" id="IPR029044">
    <property type="entry name" value="Nucleotide-diphossugar_trans"/>
</dbReference>
<organism evidence="6 7">
    <name type="scientific">Ornithinimicrobium avium</name>
    <dbReference type="NCBI Taxonomy" id="2283195"/>
    <lineage>
        <taxon>Bacteria</taxon>
        <taxon>Bacillati</taxon>
        <taxon>Actinomycetota</taxon>
        <taxon>Actinomycetes</taxon>
        <taxon>Micrococcales</taxon>
        <taxon>Ornithinimicrobiaceae</taxon>
        <taxon>Ornithinimicrobium</taxon>
    </lineage>
</organism>
<dbReference type="InterPro" id="IPR025877">
    <property type="entry name" value="MobA-like_NTP_Trfase"/>
</dbReference>
<evidence type="ECO:0000256" key="3">
    <source>
        <dbReference type="ARBA" id="ARBA00022741"/>
    </source>
</evidence>
<dbReference type="PANTHER" id="PTHR40392:SF1">
    <property type="entry name" value="2-PHOSPHO-L-LACTATE GUANYLYLTRANSFERASE"/>
    <property type="match status" value="1"/>
</dbReference>
<dbReference type="GO" id="GO:0005525">
    <property type="term" value="F:GTP binding"/>
    <property type="evidence" value="ECO:0007669"/>
    <property type="project" value="UniProtKB-KW"/>
</dbReference>
<dbReference type="Pfam" id="PF12804">
    <property type="entry name" value="NTP_transf_3"/>
    <property type="match status" value="1"/>
</dbReference>
<accession>A0A345NIJ1</accession>
<gene>
    <name evidence="6" type="primary">cofC</name>
    <name evidence="6" type="ORF">DV701_00435</name>
</gene>
<dbReference type="InterPro" id="IPR002835">
    <property type="entry name" value="CofC"/>
</dbReference>
<evidence type="ECO:0000256" key="2">
    <source>
        <dbReference type="ARBA" id="ARBA00022695"/>
    </source>
</evidence>
<protein>
    <submittedName>
        <fullName evidence="6">2-phospho-L-lactate guanylyltransferase</fullName>
        <ecNumber evidence="6">2.7.7.68</ecNumber>
    </submittedName>
</protein>
<evidence type="ECO:0000259" key="5">
    <source>
        <dbReference type="Pfam" id="PF12804"/>
    </source>
</evidence>
<dbReference type="GO" id="GO:0043814">
    <property type="term" value="F:phospholactate guanylyltransferase activity"/>
    <property type="evidence" value="ECO:0007669"/>
    <property type="project" value="UniProtKB-EC"/>
</dbReference>
<keyword evidence="4" id="KW-0342">GTP-binding</keyword>
<evidence type="ECO:0000256" key="4">
    <source>
        <dbReference type="ARBA" id="ARBA00023134"/>
    </source>
</evidence>
<dbReference type="RefSeq" id="WP_114926618.1">
    <property type="nucleotide sequence ID" value="NZ_CP031229.1"/>
</dbReference>
<keyword evidence="7" id="KW-1185">Reference proteome</keyword>
<proteinExistence type="predicted"/>
<dbReference type="AlphaFoldDB" id="A0A345NIJ1"/>
<evidence type="ECO:0000313" key="7">
    <source>
        <dbReference type="Proteomes" id="UP000253790"/>
    </source>
</evidence>
<evidence type="ECO:0000313" key="6">
    <source>
        <dbReference type="EMBL" id="AXH94849.1"/>
    </source>
</evidence>
<dbReference type="EC" id="2.7.7.68" evidence="6"/>
<dbReference type="PANTHER" id="PTHR40392">
    <property type="entry name" value="2-PHOSPHO-L-LACTATE GUANYLYLTRANSFERASE"/>
    <property type="match status" value="1"/>
</dbReference>
<dbReference type="OrthoDB" id="9151145at2"/>
<keyword evidence="2 6" id="KW-0548">Nucleotidyltransferase</keyword>
<dbReference type="SUPFAM" id="SSF53448">
    <property type="entry name" value="Nucleotide-diphospho-sugar transferases"/>
    <property type="match status" value="1"/>
</dbReference>
<keyword evidence="3" id="KW-0547">Nucleotide-binding</keyword>
<dbReference type="Gene3D" id="3.90.550.10">
    <property type="entry name" value="Spore Coat Polysaccharide Biosynthesis Protein SpsA, Chain A"/>
    <property type="match status" value="1"/>
</dbReference>
<dbReference type="Proteomes" id="UP000253790">
    <property type="component" value="Chromosome"/>
</dbReference>
<name>A0A345NIJ1_9MICO</name>
<dbReference type="EMBL" id="CP031229">
    <property type="protein sequence ID" value="AXH94849.1"/>
    <property type="molecule type" value="Genomic_DNA"/>
</dbReference>
<dbReference type="NCBIfam" id="TIGR03552">
    <property type="entry name" value="F420_cofC"/>
    <property type="match status" value="1"/>
</dbReference>
<feature type="domain" description="MobA-like NTP transferase" evidence="5">
    <location>
        <begin position="48"/>
        <end position="159"/>
    </location>
</feature>
<dbReference type="KEGG" id="orn:DV701_00435"/>
<sequence length="217" mass="22467">MSNDVHGRATDVRWHLVVPVKEADRAKTRLAAPHPLSRPVLARAVARDTLEAACAAVGGDHLTVVTSDPVVRAAALELGAHVAPDPGRGLDAAVLAGWESHPGPAQQPGRIGWAALLGDLPALRAADLRAALRACARYPRAVVPDADGTGTVLLTSTAAPPVPRFGAGSAARHAQDAHLLDLALPRVRRDVDVVADLREAVALGVGRHTLLALGRAT</sequence>
<evidence type="ECO:0000256" key="1">
    <source>
        <dbReference type="ARBA" id="ARBA00022679"/>
    </source>
</evidence>